<dbReference type="PANTHER" id="PTHR36197:SF2">
    <property type="entry name" value="LRAT DOMAIN-CONTAINING PROTEIN-RELATED"/>
    <property type="match status" value="1"/>
</dbReference>
<accession>D3BIW0</accession>
<proteinExistence type="predicted"/>
<reference evidence="1 2" key="1">
    <citation type="journal article" date="2011" name="Genome Res.">
        <title>Phylogeny-wide analysis of social amoeba genomes highlights ancient origins for complex intercellular communication.</title>
        <authorList>
            <person name="Heidel A.J."/>
            <person name="Lawal H.M."/>
            <person name="Felder M."/>
            <person name="Schilde C."/>
            <person name="Helps N.R."/>
            <person name="Tunggal B."/>
            <person name="Rivero F."/>
            <person name="John U."/>
            <person name="Schleicher M."/>
            <person name="Eichinger L."/>
            <person name="Platzer M."/>
            <person name="Noegel A.A."/>
            <person name="Schaap P."/>
            <person name="Gloeckner G."/>
        </authorList>
    </citation>
    <scope>NUCLEOTIDE SEQUENCE [LARGE SCALE GENOMIC DNA]</scope>
    <source>
        <strain evidence="2">ATCC 26659 / Pp 5 / PN500</strain>
    </source>
</reference>
<dbReference type="AlphaFoldDB" id="D3BIW0"/>
<dbReference type="InParanoid" id="D3BIW0"/>
<evidence type="ECO:0000313" key="2">
    <source>
        <dbReference type="Proteomes" id="UP000001396"/>
    </source>
</evidence>
<protein>
    <submittedName>
        <fullName evidence="1">Uncharacterized protein</fullName>
    </submittedName>
</protein>
<dbReference type="RefSeq" id="XP_020430858.1">
    <property type="nucleotide sequence ID" value="XM_020579019.1"/>
</dbReference>
<comment type="caution">
    <text evidence="1">The sequence shown here is derived from an EMBL/GenBank/DDBJ whole genome shotgun (WGS) entry which is preliminary data.</text>
</comment>
<organism evidence="1 2">
    <name type="scientific">Heterostelium pallidum (strain ATCC 26659 / Pp 5 / PN500)</name>
    <name type="common">Cellular slime mold</name>
    <name type="synonym">Polysphondylium pallidum</name>
    <dbReference type="NCBI Taxonomy" id="670386"/>
    <lineage>
        <taxon>Eukaryota</taxon>
        <taxon>Amoebozoa</taxon>
        <taxon>Evosea</taxon>
        <taxon>Eumycetozoa</taxon>
        <taxon>Dictyostelia</taxon>
        <taxon>Acytosteliales</taxon>
        <taxon>Acytosteliaceae</taxon>
        <taxon>Heterostelium</taxon>
    </lineage>
</organism>
<sequence>MGNKQTKKIQSVSQIFPHNVVDQNQKFKCYLIVKDHHYSVVFDLKGESTPEYVIGIESHVVLYKRTSEKPTVNLKSVRNQLKRESLKIFNLGLFQPSIILEQREQDLTALEFFHWAMVRFGSEYIGDESGEWSRKFNCQTYAEFLVNDMRLKWPKEVEISTEPFKCGHD</sequence>
<evidence type="ECO:0000313" key="1">
    <source>
        <dbReference type="EMBL" id="EFA78734.1"/>
    </source>
</evidence>
<keyword evidence="2" id="KW-1185">Reference proteome</keyword>
<name>D3BIW0_HETP5</name>
<dbReference type="Proteomes" id="UP000001396">
    <property type="component" value="Unassembled WGS sequence"/>
</dbReference>
<dbReference type="EMBL" id="ADBJ01000037">
    <property type="protein sequence ID" value="EFA78734.1"/>
    <property type="molecule type" value="Genomic_DNA"/>
</dbReference>
<dbReference type="GeneID" id="31363675"/>
<gene>
    <name evidence="1" type="ORF">PPL_08195</name>
</gene>
<dbReference type="PANTHER" id="PTHR36197">
    <property type="entry name" value="LRAT DOMAIN-CONTAINING PROTEIN-RELATED"/>
    <property type="match status" value="1"/>
</dbReference>